<comment type="caution">
    <text evidence="1">The sequence shown here is derived from an EMBL/GenBank/DDBJ whole genome shotgun (WGS) entry which is preliminary data.</text>
</comment>
<reference evidence="1" key="1">
    <citation type="journal article" date="2023" name="Mol. Ecol. Resour.">
        <title>Chromosome-level genome assembly of a triploid poplar Populus alba 'Berolinensis'.</title>
        <authorList>
            <person name="Chen S."/>
            <person name="Yu Y."/>
            <person name="Wang X."/>
            <person name="Wang S."/>
            <person name="Zhang T."/>
            <person name="Zhou Y."/>
            <person name="He R."/>
            <person name="Meng N."/>
            <person name="Wang Y."/>
            <person name="Liu W."/>
            <person name="Liu Z."/>
            <person name="Liu J."/>
            <person name="Guo Q."/>
            <person name="Huang H."/>
            <person name="Sederoff R.R."/>
            <person name="Wang G."/>
            <person name="Qu G."/>
            <person name="Chen S."/>
        </authorList>
    </citation>
    <scope>NUCLEOTIDE SEQUENCE</scope>
    <source>
        <strain evidence="1">SC-2020</strain>
    </source>
</reference>
<protein>
    <submittedName>
        <fullName evidence="1">Uncharacterized protein</fullName>
    </submittedName>
</protein>
<keyword evidence="2" id="KW-1185">Reference proteome</keyword>
<dbReference type="AlphaFoldDB" id="A0AAD6M0I2"/>
<evidence type="ECO:0000313" key="2">
    <source>
        <dbReference type="Proteomes" id="UP001164929"/>
    </source>
</evidence>
<dbReference type="Proteomes" id="UP001164929">
    <property type="component" value="Chromosome 12"/>
</dbReference>
<organism evidence="1 2">
    <name type="scientific">Populus alba x Populus x berolinensis</name>
    <dbReference type="NCBI Taxonomy" id="444605"/>
    <lineage>
        <taxon>Eukaryota</taxon>
        <taxon>Viridiplantae</taxon>
        <taxon>Streptophyta</taxon>
        <taxon>Embryophyta</taxon>
        <taxon>Tracheophyta</taxon>
        <taxon>Spermatophyta</taxon>
        <taxon>Magnoliopsida</taxon>
        <taxon>eudicotyledons</taxon>
        <taxon>Gunneridae</taxon>
        <taxon>Pentapetalae</taxon>
        <taxon>rosids</taxon>
        <taxon>fabids</taxon>
        <taxon>Malpighiales</taxon>
        <taxon>Salicaceae</taxon>
        <taxon>Saliceae</taxon>
        <taxon>Populus</taxon>
    </lineage>
</organism>
<sequence>MLVPMILKLFVSWKLKFLIIRPWSKVFGVGLNCFRTLFVPIEMLFMSCKFPELLYFTCKYCYCCDNRICQSSVLLNLQELLQSVHNSITFKILPETEIDSSDQE</sequence>
<proteinExistence type="predicted"/>
<evidence type="ECO:0000313" key="1">
    <source>
        <dbReference type="EMBL" id="KAJ6976531.1"/>
    </source>
</evidence>
<accession>A0AAD6M0I2</accession>
<dbReference type="EMBL" id="JAQIZT010000012">
    <property type="protein sequence ID" value="KAJ6976531.1"/>
    <property type="molecule type" value="Genomic_DNA"/>
</dbReference>
<name>A0AAD6M0I2_9ROSI</name>
<gene>
    <name evidence="1" type="ORF">NC653_028621</name>
</gene>